<dbReference type="InParanoid" id="A8PUF2"/>
<feature type="compositionally biased region" description="Low complexity" evidence="1">
    <location>
        <begin position="485"/>
        <end position="503"/>
    </location>
</feature>
<dbReference type="PANTHER" id="PTHR13357">
    <property type="entry name" value="SH3 ADAPTER PROTEIN SPIN90 NCK INTERACTING PROTEIN WITH SH3 DOMAIN"/>
    <property type="match status" value="1"/>
</dbReference>
<dbReference type="GO" id="GO:0000147">
    <property type="term" value="P:actin cortical patch assembly"/>
    <property type="evidence" value="ECO:0007669"/>
    <property type="project" value="TreeGrafter"/>
</dbReference>
<sequence>MSCILDVVRARLPMAPEAELTVLYAVVLAAGERNPNWYRWLLTDSPHTLVQKLIHNIWAGHYASQANAAFAHDSDTCYEPALPLPHCHHLRTERRLLLRHGPAGTKIASSSTESLSRHILVCVDFHAIHILYEILCSVRWRAQDMRVLTPHFVDHLFVVMETSDSSEYSAQCMRVILALHDQCMMSTYATTLLPHIEQQLNSSKTCSENLVFLLNRTPSTTFDGCRFHLLVLKLLGAIFCLPETASYFYVNDLKVLVDIFLRELSDLPDAFDLLRQAYLCVFHALLTQTQLCTEPYKRTHITRLLTNMVYASRLHDTSERTLALAEHCLNAEWCVGFSPDGATLVAPIRGGEARVASLTKEYSEDRPHFHAEPSDASIQHMLILVSLQSTAASIICTKGAYNGDLLSVMWPEFEPPSYAEAAAHDDTLAQDLDVLSLESWTSQRRPSVDSTQSADGKRRRPPPPRPPRPAELQVPLPLQLTSASMPDLHADSSSSSLSPASSSPQTRMPHVRRRAPDIPPHAVPAIAATAAPLARAHSSEDASAIPSPTLDTAALSAPASSSLRHYVLRHWNGKNEKRHFFPKRLFSKAHKASMHVEYDVSPADGVSAAPRRRAPPPPTPPSSSSAYRHNPTPP</sequence>
<feature type="region of interest" description="Disordered" evidence="1">
    <location>
        <begin position="603"/>
        <end position="634"/>
    </location>
</feature>
<evidence type="ECO:0000313" key="4">
    <source>
        <dbReference type="Proteomes" id="UP000008837"/>
    </source>
</evidence>
<dbReference type="OMA" id="QAYLCVF"/>
<dbReference type="RefSeq" id="XP_001732080.1">
    <property type="nucleotide sequence ID" value="XM_001732028.1"/>
</dbReference>
<evidence type="ECO:0000313" key="3">
    <source>
        <dbReference type="EMBL" id="EDP44866.1"/>
    </source>
</evidence>
<reference evidence="3 4" key="1">
    <citation type="journal article" date="2007" name="Proc. Natl. Acad. Sci. U.S.A.">
        <title>Dandruff-associated Malassezia genomes reveal convergent and divergent virulence traits shared with plant and human fungal pathogens.</title>
        <authorList>
            <person name="Xu J."/>
            <person name="Saunders C.W."/>
            <person name="Hu P."/>
            <person name="Grant R.A."/>
            <person name="Boekhout T."/>
            <person name="Kuramae E.E."/>
            <person name="Kronstad J.W."/>
            <person name="Deangelis Y.M."/>
            <person name="Reeder N.L."/>
            <person name="Johnstone K.R."/>
            <person name="Leland M."/>
            <person name="Fieno A.M."/>
            <person name="Begley W.M."/>
            <person name="Sun Y."/>
            <person name="Lacey M.P."/>
            <person name="Chaudhary T."/>
            <person name="Keough T."/>
            <person name="Chu L."/>
            <person name="Sears R."/>
            <person name="Yuan B."/>
            <person name="Dawson T.L.Jr."/>
        </authorList>
    </citation>
    <scope>NUCLEOTIDE SEQUENCE [LARGE SCALE GENOMIC DNA]</scope>
    <source>
        <strain evidence="4">ATCC MYA-4612 / CBS 7966</strain>
    </source>
</reference>
<dbReference type="PANTHER" id="PTHR13357:SF1">
    <property type="entry name" value="NCK-INTERACTING PROTEIN WITH SH3 DOMAIN"/>
    <property type="match status" value="1"/>
</dbReference>
<dbReference type="GeneID" id="5856386"/>
<organism evidence="3 4">
    <name type="scientific">Malassezia globosa (strain ATCC MYA-4612 / CBS 7966)</name>
    <name type="common">Dandruff-associated fungus</name>
    <dbReference type="NCBI Taxonomy" id="425265"/>
    <lineage>
        <taxon>Eukaryota</taxon>
        <taxon>Fungi</taxon>
        <taxon>Dikarya</taxon>
        <taxon>Basidiomycota</taxon>
        <taxon>Ustilaginomycotina</taxon>
        <taxon>Malasseziomycetes</taxon>
        <taxon>Malasseziales</taxon>
        <taxon>Malasseziaceae</taxon>
        <taxon>Malassezia</taxon>
    </lineage>
</organism>
<name>A8PUF2_MALGO</name>
<dbReference type="InterPro" id="IPR030125">
    <property type="entry name" value="SPIN90/Ldb17"/>
</dbReference>
<feature type="domain" description="SPIN90/Ldb17 leucine-rich" evidence="2">
    <location>
        <begin position="167"/>
        <end position="301"/>
    </location>
</feature>
<evidence type="ECO:0000259" key="2">
    <source>
        <dbReference type="Pfam" id="PF09431"/>
    </source>
</evidence>
<dbReference type="GO" id="GO:0006897">
    <property type="term" value="P:endocytosis"/>
    <property type="evidence" value="ECO:0007669"/>
    <property type="project" value="TreeGrafter"/>
</dbReference>
<dbReference type="Pfam" id="PF09431">
    <property type="entry name" value="SPIN90_LRD"/>
    <property type="match status" value="1"/>
</dbReference>
<dbReference type="KEGG" id="mgl:MGL_0673"/>
<feature type="region of interest" description="Disordered" evidence="1">
    <location>
        <begin position="485"/>
        <end position="518"/>
    </location>
</feature>
<dbReference type="Proteomes" id="UP000008837">
    <property type="component" value="Unassembled WGS sequence"/>
</dbReference>
<dbReference type="InterPro" id="IPR018556">
    <property type="entry name" value="SPIN90/Ldb17_LRD"/>
</dbReference>
<dbReference type="GO" id="GO:0071933">
    <property type="term" value="F:Arp2/3 complex binding"/>
    <property type="evidence" value="ECO:0007669"/>
    <property type="project" value="TreeGrafter"/>
</dbReference>
<proteinExistence type="predicted"/>
<dbReference type="VEuPathDB" id="FungiDB:MGL_0673"/>
<dbReference type="EMBL" id="AAYY01000002">
    <property type="protein sequence ID" value="EDP44866.1"/>
    <property type="molecule type" value="Genomic_DNA"/>
</dbReference>
<evidence type="ECO:0000256" key="1">
    <source>
        <dbReference type="SAM" id="MobiDB-lite"/>
    </source>
</evidence>
<dbReference type="GO" id="GO:0051666">
    <property type="term" value="P:actin cortical patch localization"/>
    <property type="evidence" value="ECO:0007669"/>
    <property type="project" value="TreeGrafter"/>
</dbReference>
<feature type="compositionally biased region" description="Polar residues" evidence="1">
    <location>
        <begin position="440"/>
        <end position="454"/>
    </location>
</feature>
<gene>
    <name evidence="3" type="ORF">MGL_0673</name>
</gene>
<feature type="region of interest" description="Disordered" evidence="1">
    <location>
        <begin position="440"/>
        <end position="472"/>
    </location>
</feature>
<protein>
    <recommendedName>
        <fullName evidence="2">SPIN90/Ldb17 leucine-rich domain-containing protein</fullName>
    </recommendedName>
</protein>
<comment type="caution">
    <text evidence="3">The sequence shown here is derived from an EMBL/GenBank/DDBJ whole genome shotgun (WGS) entry which is preliminary data.</text>
</comment>
<dbReference type="STRING" id="425265.A8PUF2"/>
<dbReference type="AlphaFoldDB" id="A8PUF2"/>
<accession>A8PUF2</accession>
<dbReference type="OrthoDB" id="445362at2759"/>
<keyword evidence="4" id="KW-1185">Reference proteome</keyword>
<dbReference type="GO" id="GO:0030479">
    <property type="term" value="C:actin cortical patch"/>
    <property type="evidence" value="ECO:0007669"/>
    <property type="project" value="TreeGrafter"/>
</dbReference>